<dbReference type="OrthoDB" id="9802328at2"/>
<comment type="caution">
    <text evidence="6">The sequence shown here is derived from an EMBL/GenBank/DDBJ whole genome shotgun (WGS) entry which is preliminary data.</text>
</comment>
<dbReference type="GO" id="GO:0008483">
    <property type="term" value="F:transaminase activity"/>
    <property type="evidence" value="ECO:0007669"/>
    <property type="project" value="UniProtKB-KW"/>
</dbReference>
<keyword evidence="2 4" id="KW-0032">Aminotransferase</keyword>
<dbReference type="InterPro" id="IPR015424">
    <property type="entry name" value="PyrdxlP-dep_Trfase"/>
</dbReference>
<dbReference type="InterPro" id="IPR050881">
    <property type="entry name" value="LL-DAP_aminotransferase"/>
</dbReference>
<dbReference type="EMBL" id="JPVP01000060">
    <property type="protein sequence ID" value="KGR81875.1"/>
    <property type="molecule type" value="Genomic_DNA"/>
</dbReference>
<evidence type="ECO:0000256" key="1">
    <source>
        <dbReference type="ARBA" id="ARBA00001933"/>
    </source>
</evidence>
<dbReference type="RefSeq" id="WP_036158890.1">
    <property type="nucleotide sequence ID" value="NZ_AVCX01000001.1"/>
</dbReference>
<dbReference type="InterPro" id="IPR004838">
    <property type="entry name" value="NHTrfase_class1_PyrdxlP-BS"/>
</dbReference>
<dbReference type="AlphaFoldDB" id="A0A0A3IEJ9"/>
<dbReference type="PANTHER" id="PTHR42832">
    <property type="entry name" value="AMINO ACID AMINOTRANSFERASE"/>
    <property type="match status" value="1"/>
</dbReference>
<evidence type="ECO:0000256" key="2">
    <source>
        <dbReference type="ARBA" id="ARBA00022576"/>
    </source>
</evidence>
<dbReference type="GO" id="GO:0030170">
    <property type="term" value="F:pyridoxal phosphate binding"/>
    <property type="evidence" value="ECO:0007669"/>
    <property type="project" value="InterPro"/>
</dbReference>
<evidence type="ECO:0000256" key="3">
    <source>
        <dbReference type="ARBA" id="ARBA00022679"/>
    </source>
</evidence>
<dbReference type="InterPro" id="IPR004839">
    <property type="entry name" value="Aminotransferase_I/II_large"/>
</dbReference>
<dbReference type="EC" id="2.6.1.-" evidence="4"/>
<dbReference type="InterPro" id="IPR015421">
    <property type="entry name" value="PyrdxlP-dep_Trfase_major"/>
</dbReference>
<sequence length="393" mass="42727">MKVQPSQKMSLFAPSIFGDLKQCAREQQAKGMELIDLSLGSPDIPPAAFLREMMSELTKLETSYGYTLTGVQVFNEAVSRYYKRVNQVVLDPSTEVIQTIGSQEGLVHLPVAFCDPGDIVLTTNPAYVAYDAGIHLAGAEPYYMPLTKENGYLPDLSTVPEEIAQKAKLLILNLPGNPVPAMPSTEYFSEVVAFAKKYNIIVLHDAAYSEFYFEGDAPLSFLATPGAKEVGLEINSLSKSFSLAGTRIAYIVGNAEMVSLLKQLKSNLDFGIFEPIQLVAAKALDHAEEITANLRITFAARHKALMEGLTSIGWEVAPSSGGMFVWAKHPYDLDSKSVAFEAIKQTGVVMVPGTAFGSAGEGYMRLALVQDAEKLTQAVQRLSHMAIKKEATV</sequence>
<evidence type="ECO:0000313" key="6">
    <source>
        <dbReference type="EMBL" id="KGR81875.1"/>
    </source>
</evidence>
<dbReference type="PROSITE" id="PS00105">
    <property type="entry name" value="AA_TRANSFER_CLASS_1"/>
    <property type="match status" value="1"/>
</dbReference>
<protein>
    <recommendedName>
        <fullName evidence="4">Aminotransferase</fullName>
        <ecNumber evidence="4">2.6.1.-</ecNumber>
    </recommendedName>
</protein>
<dbReference type="STRING" id="1220589.CD32_21415"/>
<dbReference type="Gene3D" id="3.90.1150.10">
    <property type="entry name" value="Aspartate Aminotransferase, domain 1"/>
    <property type="match status" value="1"/>
</dbReference>
<keyword evidence="3 4" id="KW-0808">Transferase</keyword>
<dbReference type="SUPFAM" id="SSF53383">
    <property type="entry name" value="PLP-dependent transferases"/>
    <property type="match status" value="1"/>
</dbReference>
<name>A0A0A3IEJ9_9BACI</name>
<gene>
    <name evidence="6" type="ORF">CD32_21415</name>
</gene>
<reference evidence="6 7" key="1">
    <citation type="submission" date="2014-02" db="EMBL/GenBank/DDBJ databases">
        <title>Draft genome sequence of Lysinibacillus odysseyi NBRC 100172.</title>
        <authorList>
            <person name="Zhang F."/>
            <person name="Wang G."/>
            <person name="Zhang L."/>
        </authorList>
    </citation>
    <scope>NUCLEOTIDE SEQUENCE [LARGE SCALE GENOMIC DNA]</scope>
    <source>
        <strain evidence="6 7">NBRC 100172</strain>
    </source>
</reference>
<dbReference type="PANTHER" id="PTHR42832:SF3">
    <property type="entry name" value="L-GLUTAMINE--4-(METHYLSULFANYL)-2-OXOBUTANOATE AMINOTRANSFERASE"/>
    <property type="match status" value="1"/>
</dbReference>
<evidence type="ECO:0000259" key="5">
    <source>
        <dbReference type="Pfam" id="PF00155"/>
    </source>
</evidence>
<accession>A0A0A3IEJ9</accession>
<proteinExistence type="inferred from homology"/>
<comment type="similarity">
    <text evidence="4">Belongs to the class-I pyridoxal-phosphate-dependent aminotransferase family.</text>
</comment>
<dbReference type="eggNOG" id="COG0436">
    <property type="taxonomic scope" value="Bacteria"/>
</dbReference>
<dbReference type="Gene3D" id="3.40.640.10">
    <property type="entry name" value="Type I PLP-dependent aspartate aminotransferase-like (Major domain)"/>
    <property type="match status" value="1"/>
</dbReference>
<dbReference type="Proteomes" id="UP000030437">
    <property type="component" value="Unassembled WGS sequence"/>
</dbReference>
<organism evidence="6 7">
    <name type="scientific">Lysinibacillus odysseyi 34hs-1 = NBRC 100172</name>
    <dbReference type="NCBI Taxonomy" id="1220589"/>
    <lineage>
        <taxon>Bacteria</taxon>
        <taxon>Bacillati</taxon>
        <taxon>Bacillota</taxon>
        <taxon>Bacilli</taxon>
        <taxon>Bacillales</taxon>
        <taxon>Bacillaceae</taxon>
        <taxon>Lysinibacillus</taxon>
    </lineage>
</organism>
<dbReference type="CDD" id="cd00609">
    <property type="entry name" value="AAT_like"/>
    <property type="match status" value="1"/>
</dbReference>
<feature type="domain" description="Aminotransferase class I/classII large" evidence="5">
    <location>
        <begin position="35"/>
        <end position="382"/>
    </location>
</feature>
<evidence type="ECO:0000313" key="7">
    <source>
        <dbReference type="Proteomes" id="UP000030437"/>
    </source>
</evidence>
<evidence type="ECO:0000256" key="4">
    <source>
        <dbReference type="RuleBase" id="RU000481"/>
    </source>
</evidence>
<keyword evidence="7" id="KW-1185">Reference proteome</keyword>
<dbReference type="InterPro" id="IPR015422">
    <property type="entry name" value="PyrdxlP-dep_Trfase_small"/>
</dbReference>
<dbReference type="Pfam" id="PF00155">
    <property type="entry name" value="Aminotran_1_2"/>
    <property type="match status" value="1"/>
</dbReference>
<comment type="cofactor">
    <cofactor evidence="1 4">
        <name>pyridoxal 5'-phosphate</name>
        <dbReference type="ChEBI" id="CHEBI:597326"/>
    </cofactor>
</comment>